<dbReference type="InterPro" id="IPR017871">
    <property type="entry name" value="ABC_transporter-like_CS"/>
</dbReference>
<dbReference type="Gene3D" id="3.40.50.300">
    <property type="entry name" value="P-loop containing nucleotide triphosphate hydrolases"/>
    <property type="match status" value="1"/>
</dbReference>
<dbReference type="Pfam" id="PF00005">
    <property type="entry name" value="ABC_tran"/>
    <property type="match status" value="1"/>
</dbReference>
<dbReference type="InterPro" id="IPR015854">
    <property type="entry name" value="ABC_transpr_LolD-like"/>
</dbReference>
<evidence type="ECO:0000259" key="3">
    <source>
        <dbReference type="PROSITE" id="PS50893"/>
    </source>
</evidence>
<dbReference type="PROSITE" id="PS00211">
    <property type="entry name" value="ABC_TRANSPORTER_1"/>
    <property type="match status" value="1"/>
</dbReference>
<accession>A0ABS2WUB8</accession>
<dbReference type="SUPFAM" id="SSF52540">
    <property type="entry name" value="P-loop containing nucleoside triphosphate hydrolases"/>
    <property type="match status" value="1"/>
</dbReference>
<dbReference type="SMART" id="SM00382">
    <property type="entry name" value="AAA"/>
    <property type="match status" value="1"/>
</dbReference>
<dbReference type="RefSeq" id="WP_205459788.1">
    <property type="nucleotide sequence ID" value="NZ_JAFHKK010000028.1"/>
</dbReference>
<dbReference type="PANTHER" id="PTHR24220">
    <property type="entry name" value="IMPORT ATP-BINDING PROTEIN"/>
    <property type="match status" value="1"/>
</dbReference>
<evidence type="ECO:0000256" key="2">
    <source>
        <dbReference type="ARBA" id="ARBA00022840"/>
    </source>
</evidence>
<reference evidence="4 5" key="2">
    <citation type="submission" date="2021-02" db="EMBL/GenBank/DDBJ databases">
        <title>Sulfurospirillum tamanensis sp. nov.</title>
        <authorList>
            <person name="Frolova A."/>
            <person name="Merkel A."/>
            <person name="Slobodkin A."/>
        </authorList>
    </citation>
    <scope>NUCLEOTIDE SEQUENCE [LARGE SCALE GENOMIC DNA]</scope>
    <source>
        <strain evidence="4 5">T05b</strain>
    </source>
</reference>
<reference evidence="5" key="1">
    <citation type="submission" date="2021-02" db="EMBL/GenBank/DDBJ databases">
        <title>Sulfurospirillum tamanensis sp. nov.</title>
        <authorList>
            <person name="Merkel A.Y."/>
        </authorList>
    </citation>
    <scope>NUCLEOTIDE SEQUENCE [LARGE SCALE GENOMIC DNA]</scope>
    <source>
        <strain evidence="5">T05b</strain>
    </source>
</reference>
<dbReference type="InterPro" id="IPR003439">
    <property type="entry name" value="ABC_transporter-like_ATP-bd"/>
</dbReference>
<dbReference type="PANTHER" id="PTHR24220:SF86">
    <property type="entry name" value="ABC TRANSPORTER ABCH.1"/>
    <property type="match status" value="1"/>
</dbReference>
<evidence type="ECO:0000313" key="4">
    <source>
        <dbReference type="EMBL" id="MBN2965242.1"/>
    </source>
</evidence>
<proteinExistence type="predicted"/>
<feature type="domain" description="ABC transporter" evidence="3">
    <location>
        <begin position="5"/>
        <end position="222"/>
    </location>
</feature>
<evidence type="ECO:0000256" key="1">
    <source>
        <dbReference type="ARBA" id="ARBA00022741"/>
    </source>
</evidence>
<dbReference type="InterPro" id="IPR003593">
    <property type="entry name" value="AAA+_ATPase"/>
</dbReference>
<keyword evidence="2 4" id="KW-0067">ATP-binding</keyword>
<dbReference type="InterPro" id="IPR027417">
    <property type="entry name" value="P-loop_NTPase"/>
</dbReference>
<name>A0ABS2WUB8_9BACT</name>
<sequence>MNHVIEASKISLGYRNDEPVITDGDMRINSQDFAFITGKSGSGKSTLLKSLYGEIALRQGELSVCGISMNAPAGAKLNTLRRYIGIVFQDYRLINEWTVEKNVMLPLLIGGFSKSVCVQQAQKLLKHVKLLHKADRHPLELSGGEQQRVAMARALAHNPVLLLADEPTGNLDEYSSDVIWSLLKSAREHLGTTIVVVTHRIPTTMGSNYKHFFLESGVLYEVS</sequence>
<keyword evidence="1" id="KW-0547">Nucleotide-binding</keyword>
<comment type="caution">
    <text evidence="4">The sequence shown here is derived from an EMBL/GenBank/DDBJ whole genome shotgun (WGS) entry which is preliminary data.</text>
</comment>
<dbReference type="PROSITE" id="PS50893">
    <property type="entry name" value="ABC_TRANSPORTER_2"/>
    <property type="match status" value="1"/>
</dbReference>
<organism evidence="4 5">
    <name type="scientific">Sulfurospirillum tamanense</name>
    <dbReference type="NCBI Taxonomy" id="2813362"/>
    <lineage>
        <taxon>Bacteria</taxon>
        <taxon>Pseudomonadati</taxon>
        <taxon>Campylobacterota</taxon>
        <taxon>Epsilonproteobacteria</taxon>
        <taxon>Campylobacterales</taxon>
        <taxon>Sulfurospirillaceae</taxon>
        <taxon>Sulfurospirillum</taxon>
    </lineage>
</organism>
<reference evidence="4 5" key="3">
    <citation type="submission" date="2021-02" db="EMBL/GenBank/DDBJ databases">
        <authorList>
            <person name="Merkel A.Y."/>
        </authorList>
    </citation>
    <scope>NUCLEOTIDE SEQUENCE [LARGE SCALE GENOMIC DNA]</scope>
    <source>
        <strain evidence="4 5">T05b</strain>
    </source>
</reference>
<keyword evidence="5" id="KW-1185">Reference proteome</keyword>
<gene>
    <name evidence="4" type="ORF">JWV37_10655</name>
</gene>
<dbReference type="GO" id="GO:0005524">
    <property type="term" value="F:ATP binding"/>
    <property type="evidence" value="ECO:0007669"/>
    <property type="project" value="UniProtKB-KW"/>
</dbReference>
<evidence type="ECO:0000313" key="5">
    <source>
        <dbReference type="Proteomes" id="UP000703590"/>
    </source>
</evidence>
<dbReference type="Proteomes" id="UP000703590">
    <property type="component" value="Unassembled WGS sequence"/>
</dbReference>
<protein>
    <submittedName>
        <fullName evidence="4">ATP-binding cassette domain-containing protein</fullName>
    </submittedName>
</protein>
<dbReference type="EMBL" id="JAFHKK010000028">
    <property type="protein sequence ID" value="MBN2965242.1"/>
    <property type="molecule type" value="Genomic_DNA"/>
</dbReference>